<evidence type="ECO:0000313" key="1">
    <source>
        <dbReference type="EMBL" id="KYC52823.1"/>
    </source>
</evidence>
<sequence>MVMTPEEWVYHYRNMKPCTYALTSYNEGRILETLNEVLRIVKPNDADEIKKHVIKMIEQSPHTNYCGD</sequence>
<protein>
    <submittedName>
        <fullName evidence="1">Uncharacterized protein</fullName>
    </submittedName>
</protein>
<organism evidence="1 2">
    <name type="scientific">Candidatus Methanofastidiosum methylothiophilum</name>
    <dbReference type="NCBI Taxonomy" id="1705564"/>
    <lineage>
        <taxon>Archaea</taxon>
        <taxon>Methanobacteriati</taxon>
        <taxon>Methanobacteriota</taxon>
        <taxon>Stenosarchaea group</taxon>
        <taxon>Candidatus Methanofastidiosia</taxon>
        <taxon>Candidatus Methanofastidiosales</taxon>
        <taxon>Candidatus Methanofastidiosaceae</taxon>
        <taxon>Candidatus Methanofastidiosum</taxon>
    </lineage>
</organism>
<accession>A0A150J6E9</accession>
<reference evidence="1 2" key="1">
    <citation type="journal article" date="2016" name="ISME J.">
        <title>Chasing the elusive Euryarchaeota class WSA2: genomes reveal a uniquely fastidious methyl-reducing methanogen.</title>
        <authorList>
            <person name="Nobu M.K."/>
            <person name="Narihiro T."/>
            <person name="Kuroda K."/>
            <person name="Mei R."/>
            <person name="Liu W.T."/>
        </authorList>
    </citation>
    <scope>NUCLEOTIDE SEQUENCE [LARGE SCALE GENOMIC DNA]</scope>
    <source>
        <strain evidence="1">U1lsi0528_Bin055</strain>
    </source>
</reference>
<dbReference type="Proteomes" id="UP000075398">
    <property type="component" value="Unassembled WGS sequence"/>
</dbReference>
<proteinExistence type="predicted"/>
<dbReference type="AlphaFoldDB" id="A0A150J6E9"/>
<name>A0A150J6E9_9EURY</name>
<dbReference type="EMBL" id="LNGC01000016">
    <property type="protein sequence ID" value="KYC52823.1"/>
    <property type="molecule type" value="Genomic_DNA"/>
</dbReference>
<evidence type="ECO:0000313" key="2">
    <source>
        <dbReference type="Proteomes" id="UP000075398"/>
    </source>
</evidence>
<gene>
    <name evidence="1" type="ORF">AMQ22_00614</name>
</gene>
<comment type="caution">
    <text evidence="1">The sequence shown here is derived from an EMBL/GenBank/DDBJ whole genome shotgun (WGS) entry which is preliminary data.</text>
</comment>